<dbReference type="EMBL" id="FOTS01000008">
    <property type="protein sequence ID" value="SFL54668.1"/>
    <property type="molecule type" value="Genomic_DNA"/>
</dbReference>
<dbReference type="GO" id="GO:0031419">
    <property type="term" value="F:cobalamin binding"/>
    <property type="evidence" value="ECO:0007669"/>
    <property type="project" value="UniProtKB-KW"/>
</dbReference>
<dbReference type="InterPro" id="IPR006098">
    <property type="entry name" value="MMCoA_mutase_a_cat"/>
</dbReference>
<evidence type="ECO:0000313" key="8">
    <source>
        <dbReference type="Proteomes" id="UP000199520"/>
    </source>
</evidence>
<dbReference type="GO" id="GO:0046872">
    <property type="term" value="F:metal ion binding"/>
    <property type="evidence" value="ECO:0007669"/>
    <property type="project" value="InterPro"/>
</dbReference>
<organism evidence="7 8">
    <name type="scientific">Pelosinus propionicus DSM 13327</name>
    <dbReference type="NCBI Taxonomy" id="1123291"/>
    <lineage>
        <taxon>Bacteria</taxon>
        <taxon>Bacillati</taxon>
        <taxon>Bacillota</taxon>
        <taxon>Negativicutes</taxon>
        <taxon>Selenomonadales</taxon>
        <taxon>Sporomusaceae</taxon>
        <taxon>Pelosinus</taxon>
    </lineage>
</organism>
<dbReference type="InterPro" id="IPR016176">
    <property type="entry name" value="Cbl-dep_enz_cat"/>
</dbReference>
<dbReference type="SUPFAM" id="SSF51703">
    <property type="entry name" value="Cobalamin (vitamin B12)-dependent enzymes"/>
    <property type="match status" value="1"/>
</dbReference>
<comment type="similarity">
    <text evidence="2">Belongs to the methylmalonyl-CoA mutase family.</text>
</comment>
<dbReference type="STRING" id="1123291.SAMN04490355_1008113"/>
<dbReference type="AlphaFoldDB" id="A0A1I4IK17"/>
<gene>
    <name evidence="7" type="ORF">SAMN04490355_1008113</name>
</gene>
<evidence type="ECO:0000256" key="3">
    <source>
        <dbReference type="ARBA" id="ARBA00022628"/>
    </source>
</evidence>
<dbReference type="GO" id="GO:0019678">
    <property type="term" value="P:propionate metabolic process, methylmalonyl pathway"/>
    <property type="evidence" value="ECO:0007669"/>
    <property type="project" value="TreeGrafter"/>
</dbReference>
<keyword evidence="3" id="KW-0846">Cobalamin</keyword>
<dbReference type="CDD" id="cd03677">
    <property type="entry name" value="MM_CoA_mutase_beta"/>
    <property type="match status" value="1"/>
</dbReference>
<dbReference type="PANTHER" id="PTHR48101:SF4">
    <property type="entry name" value="METHYLMALONYL-COA MUTASE, MITOCHONDRIAL"/>
    <property type="match status" value="1"/>
</dbReference>
<proteinExistence type="inferred from homology"/>
<dbReference type="SUPFAM" id="SSF52242">
    <property type="entry name" value="Cobalamin (vitamin B12)-binding domain"/>
    <property type="match status" value="1"/>
</dbReference>
<dbReference type="InterPro" id="IPR036724">
    <property type="entry name" value="Cobalamin-bd_sf"/>
</dbReference>
<sequence length="725" mass="80351">MSNQDAENKKTVHEEPPARFFAEFPYPTYEEWRAESEKALKGANWEKKLITKTYEGINLQPMYRMEDLEGLAHCDSLPGSFPFVRGSNAMGYLDKAWEISQECAEPFAVKMHEVLQNELNKGGTTIHVVVDKATLNGIDGDKADGSHLGKGISLSTLDDVQQAFHGFDLEKTPLLIFAGTSGMQLLSLFVALMKANGRDYHQLKGCIGVDPVGYLATVGELSHSLDTYYDEMAATANWAHDNTKQLRTILVQGHPYHNSGANAVQELAFVLATGVEYLQNMQQRGVSIDVAAKQIVFSFSVGTNFFMEIAKLRAGRMLWAQIVEAFGGSQEAQKMYIHARTSAFTKSVYDPYVNMLRTTTEAFSAIVGGVDSLHVGYFDEAVRPADDFSHRIARNTQIMLQQECNLTQPVDPAGGSWYIEKLTSELAEKTWVLFQEVEAAGGILRSLQKNLPQEQVGATAKSRADGLAKRKDVILGTNMYPNLLEKPLEVPVFDARIFKEQRKNQIHDYRLDIDDIECKSRLQEVNQPSLKGSGDKDLVEAVVAAILSGATLGDITNVIRKNQNVTVINPMNIHSADEDYKQLRQRTEAYIERTGKNVEVFLVNMGEIPQHKARADFVSGFLEVGALTMLKNNGFATVEEAAKATLESEATIAVICSTDATYPELVPPLAKLIKEGNPQITLFLAGLPPEDLQPVYKEAGVDDFIHVRANCYKMLAKLQKDRGIV</sequence>
<comment type="cofactor">
    <cofactor evidence="1">
        <name>adenosylcob(III)alamin</name>
        <dbReference type="ChEBI" id="CHEBI:18408"/>
    </cofactor>
</comment>
<dbReference type="GO" id="GO:0005737">
    <property type="term" value="C:cytoplasm"/>
    <property type="evidence" value="ECO:0007669"/>
    <property type="project" value="TreeGrafter"/>
</dbReference>
<dbReference type="PANTHER" id="PTHR48101">
    <property type="entry name" value="METHYLMALONYL-COA MUTASE, MITOCHONDRIAL-RELATED"/>
    <property type="match status" value="1"/>
</dbReference>
<name>A0A1I4IK17_9FIRM</name>
<feature type="domain" description="Methylmalonyl-CoA mutase alpha/beta chain catalytic" evidence="6">
    <location>
        <begin position="52"/>
        <end position="562"/>
    </location>
</feature>
<evidence type="ECO:0000256" key="1">
    <source>
        <dbReference type="ARBA" id="ARBA00001922"/>
    </source>
</evidence>
<dbReference type="Gene3D" id="3.20.20.240">
    <property type="entry name" value="Methylmalonyl-CoA mutase"/>
    <property type="match status" value="1"/>
</dbReference>
<keyword evidence="8" id="KW-1185">Reference proteome</keyword>
<dbReference type="InterPro" id="IPR006099">
    <property type="entry name" value="MeMalonylCoA_mutase_a/b_cat"/>
</dbReference>
<evidence type="ECO:0000259" key="6">
    <source>
        <dbReference type="Pfam" id="PF01642"/>
    </source>
</evidence>
<protein>
    <submittedName>
        <fullName evidence="7">Methylmalonyl-CoA mutase</fullName>
    </submittedName>
</protein>
<dbReference type="Gene3D" id="3.40.50.280">
    <property type="entry name" value="Cobalamin-binding domain"/>
    <property type="match status" value="1"/>
</dbReference>
<evidence type="ECO:0000256" key="4">
    <source>
        <dbReference type="ARBA" id="ARBA00023235"/>
    </source>
</evidence>
<dbReference type="OrthoDB" id="9762378at2"/>
<evidence type="ECO:0000313" key="7">
    <source>
        <dbReference type="EMBL" id="SFL54668.1"/>
    </source>
</evidence>
<keyword evidence="4" id="KW-0413">Isomerase</keyword>
<evidence type="ECO:0000256" key="2">
    <source>
        <dbReference type="ARBA" id="ARBA00008465"/>
    </source>
</evidence>
<reference evidence="8" key="1">
    <citation type="submission" date="2016-10" db="EMBL/GenBank/DDBJ databases">
        <authorList>
            <person name="Varghese N."/>
            <person name="Submissions S."/>
        </authorList>
    </citation>
    <scope>NUCLEOTIDE SEQUENCE [LARGE SCALE GENOMIC DNA]</scope>
    <source>
        <strain evidence="8">DSM 13327</strain>
    </source>
</reference>
<accession>A0A1I4IK17</accession>
<dbReference type="Proteomes" id="UP000199520">
    <property type="component" value="Unassembled WGS sequence"/>
</dbReference>
<evidence type="ECO:0000256" key="5">
    <source>
        <dbReference type="ARBA" id="ARBA00023285"/>
    </source>
</evidence>
<dbReference type="Pfam" id="PF01642">
    <property type="entry name" value="MM_CoA_mutase"/>
    <property type="match status" value="1"/>
</dbReference>
<dbReference type="NCBIfam" id="TIGR00641">
    <property type="entry name" value="acid_CoA_mut_N"/>
    <property type="match status" value="1"/>
</dbReference>
<dbReference type="GO" id="GO:0004494">
    <property type="term" value="F:methylmalonyl-CoA mutase activity"/>
    <property type="evidence" value="ECO:0007669"/>
    <property type="project" value="UniProtKB-EC"/>
</dbReference>
<keyword evidence="5" id="KW-0170">Cobalt</keyword>